<name>A0A1R3K371_9ROSI</name>
<protein>
    <submittedName>
        <fullName evidence="1">Uncharacterized protein</fullName>
    </submittedName>
</protein>
<dbReference type="EMBL" id="AWUE01014743">
    <property type="protein sequence ID" value="OMP01539.1"/>
    <property type="molecule type" value="Genomic_DNA"/>
</dbReference>
<gene>
    <name evidence="1" type="ORF">COLO4_11798</name>
</gene>
<dbReference type="AlphaFoldDB" id="A0A1R3K371"/>
<evidence type="ECO:0000313" key="1">
    <source>
        <dbReference type="EMBL" id="OMP01539.1"/>
    </source>
</evidence>
<reference evidence="2" key="1">
    <citation type="submission" date="2013-09" db="EMBL/GenBank/DDBJ databases">
        <title>Corchorus olitorius genome sequencing.</title>
        <authorList>
            <person name="Alam M."/>
            <person name="Haque M.S."/>
            <person name="Islam M.S."/>
            <person name="Emdad E.M."/>
            <person name="Islam M.M."/>
            <person name="Ahmed B."/>
            <person name="Halim A."/>
            <person name="Hossen Q.M.M."/>
            <person name="Hossain M.Z."/>
            <person name="Ahmed R."/>
            <person name="Khan M.M."/>
            <person name="Islam R."/>
            <person name="Rashid M.M."/>
            <person name="Khan S.A."/>
            <person name="Rahman M.S."/>
            <person name="Alam M."/>
            <person name="Yahiya A.S."/>
            <person name="Khan M.S."/>
            <person name="Azam M.S."/>
            <person name="Haque T."/>
            <person name="Lashkar M.Z.H."/>
            <person name="Akhand A.I."/>
            <person name="Morshed G."/>
            <person name="Roy S."/>
            <person name="Uddin K.S."/>
            <person name="Rabeya T."/>
            <person name="Hossain A.S."/>
            <person name="Chowdhury A."/>
            <person name="Snigdha A.R."/>
            <person name="Mortoza M.S."/>
            <person name="Matin S.A."/>
            <person name="Hoque S.M.E."/>
            <person name="Islam M.K."/>
            <person name="Roy D.K."/>
            <person name="Haider R."/>
            <person name="Moosa M.M."/>
            <person name="Elias S.M."/>
            <person name="Hasan A.M."/>
            <person name="Jahan S."/>
            <person name="Shafiuddin M."/>
            <person name="Mahmood N."/>
            <person name="Shommy N.S."/>
        </authorList>
    </citation>
    <scope>NUCLEOTIDE SEQUENCE [LARGE SCALE GENOMIC DNA]</scope>
    <source>
        <strain evidence="2">cv. O-4</strain>
    </source>
</reference>
<evidence type="ECO:0000313" key="2">
    <source>
        <dbReference type="Proteomes" id="UP000187203"/>
    </source>
</evidence>
<accession>A0A1R3K371</accession>
<proteinExistence type="predicted"/>
<comment type="caution">
    <text evidence="1">The sequence shown here is derived from an EMBL/GenBank/DDBJ whole genome shotgun (WGS) entry which is preliminary data.</text>
</comment>
<sequence>METDGGGLAKRSKDREVEIVASVADNGEAT</sequence>
<organism evidence="1 2">
    <name type="scientific">Corchorus olitorius</name>
    <dbReference type="NCBI Taxonomy" id="93759"/>
    <lineage>
        <taxon>Eukaryota</taxon>
        <taxon>Viridiplantae</taxon>
        <taxon>Streptophyta</taxon>
        <taxon>Embryophyta</taxon>
        <taxon>Tracheophyta</taxon>
        <taxon>Spermatophyta</taxon>
        <taxon>Magnoliopsida</taxon>
        <taxon>eudicotyledons</taxon>
        <taxon>Gunneridae</taxon>
        <taxon>Pentapetalae</taxon>
        <taxon>rosids</taxon>
        <taxon>malvids</taxon>
        <taxon>Malvales</taxon>
        <taxon>Malvaceae</taxon>
        <taxon>Grewioideae</taxon>
        <taxon>Apeibeae</taxon>
        <taxon>Corchorus</taxon>
    </lineage>
</organism>
<keyword evidence="2" id="KW-1185">Reference proteome</keyword>
<dbReference type="Proteomes" id="UP000187203">
    <property type="component" value="Unassembled WGS sequence"/>
</dbReference>